<dbReference type="NCBIfam" id="TIGR03296">
    <property type="entry name" value="M6dom_TIGR03296"/>
    <property type="match status" value="1"/>
</dbReference>
<accession>A0A9P9Y297</accession>
<dbReference type="GeneID" id="75830376"/>
<evidence type="ECO:0000256" key="1">
    <source>
        <dbReference type="SAM" id="MobiDB-lite"/>
    </source>
</evidence>
<evidence type="ECO:0000313" key="5">
    <source>
        <dbReference type="Proteomes" id="UP001055219"/>
    </source>
</evidence>
<dbReference type="AlphaFoldDB" id="A0A9P9Y297"/>
<reference evidence="4" key="1">
    <citation type="journal article" date="2021" name="J Fungi (Basel)">
        <title>Genomic and Metabolomic Analyses of the Marine Fungus Emericellopsis cladophorae: Insights into Saltwater Adaptability Mechanisms and Its Biosynthetic Potential.</title>
        <authorList>
            <person name="Goncalves M.F.M."/>
            <person name="Hilario S."/>
            <person name="Van de Peer Y."/>
            <person name="Esteves A.C."/>
            <person name="Alves A."/>
        </authorList>
    </citation>
    <scope>NUCLEOTIDE SEQUENCE</scope>
    <source>
        <strain evidence="4">MUM 19.33</strain>
    </source>
</reference>
<dbReference type="OrthoDB" id="3852498at2759"/>
<evidence type="ECO:0000313" key="4">
    <source>
        <dbReference type="EMBL" id="KAI6781619.1"/>
    </source>
</evidence>
<dbReference type="GO" id="GO:0008233">
    <property type="term" value="F:peptidase activity"/>
    <property type="evidence" value="ECO:0007669"/>
    <property type="project" value="InterPro"/>
</dbReference>
<keyword evidence="5" id="KW-1185">Reference proteome</keyword>
<evidence type="ECO:0000259" key="3">
    <source>
        <dbReference type="Pfam" id="PF05547"/>
    </source>
</evidence>
<feature type="signal peptide" evidence="2">
    <location>
        <begin position="1"/>
        <end position="15"/>
    </location>
</feature>
<dbReference type="RefSeq" id="XP_051362475.1">
    <property type="nucleotide sequence ID" value="XM_051506071.1"/>
</dbReference>
<reference evidence="4" key="2">
    <citation type="submission" date="2022-07" db="EMBL/GenBank/DDBJ databases">
        <authorList>
            <person name="Goncalves M.F.M."/>
            <person name="Hilario S."/>
            <person name="Van De Peer Y."/>
            <person name="Esteves A.C."/>
            <person name="Alves A."/>
        </authorList>
    </citation>
    <scope>NUCLEOTIDE SEQUENCE</scope>
    <source>
        <strain evidence="4">MUM 19.33</strain>
    </source>
</reference>
<feature type="region of interest" description="Disordered" evidence="1">
    <location>
        <begin position="228"/>
        <end position="252"/>
    </location>
</feature>
<dbReference type="EMBL" id="JAGIXG020000019">
    <property type="protein sequence ID" value="KAI6781619.1"/>
    <property type="molecule type" value="Genomic_DNA"/>
</dbReference>
<protein>
    <recommendedName>
        <fullName evidence="3">Peptidase M6-like domain-containing protein</fullName>
    </recommendedName>
</protein>
<organism evidence="4 5">
    <name type="scientific">Emericellopsis cladophorae</name>
    <dbReference type="NCBI Taxonomy" id="2686198"/>
    <lineage>
        <taxon>Eukaryota</taxon>
        <taxon>Fungi</taxon>
        <taxon>Dikarya</taxon>
        <taxon>Ascomycota</taxon>
        <taxon>Pezizomycotina</taxon>
        <taxon>Sordariomycetes</taxon>
        <taxon>Hypocreomycetidae</taxon>
        <taxon>Hypocreales</taxon>
        <taxon>Bionectriaceae</taxon>
        <taxon>Emericellopsis</taxon>
    </lineage>
</organism>
<proteinExistence type="predicted"/>
<dbReference type="GO" id="GO:0006508">
    <property type="term" value="P:proteolysis"/>
    <property type="evidence" value="ECO:0007669"/>
    <property type="project" value="InterPro"/>
</dbReference>
<evidence type="ECO:0000256" key="2">
    <source>
        <dbReference type="SAM" id="SignalP"/>
    </source>
</evidence>
<dbReference type="InterPro" id="IPR008757">
    <property type="entry name" value="Peptidase_M6-like_domain"/>
</dbReference>
<feature type="domain" description="Peptidase M6-like" evidence="3">
    <location>
        <begin position="275"/>
        <end position="327"/>
    </location>
</feature>
<gene>
    <name evidence="4" type="ORF">J7T54_003884</name>
</gene>
<feature type="chain" id="PRO_5040247555" description="Peptidase M6-like domain-containing protein" evidence="2">
    <location>
        <begin position="16"/>
        <end position="665"/>
    </location>
</feature>
<comment type="caution">
    <text evidence="4">The sequence shown here is derived from an EMBL/GenBank/DDBJ whole genome shotgun (WGS) entry which is preliminary data.</text>
</comment>
<name>A0A9P9Y297_9HYPO</name>
<dbReference type="Pfam" id="PF05547">
    <property type="entry name" value="Peptidase_M6"/>
    <property type="match status" value="1"/>
</dbReference>
<dbReference type="Proteomes" id="UP001055219">
    <property type="component" value="Unassembled WGS sequence"/>
</dbReference>
<sequence>MQPFSVLALAGVALAAKCIPKGDPFAIIDKQEWVNPDDMTWADFKPPPGTNWSDPTRKGAARNFNIALVLLDYEDQPFVITQPPGSTVFGNPQPLAANVPHYDVPAFYRDLLNTPSELNQGHTLHEYWMEDSAGKYGVDLTAFGAYRMPNRAFQYGIDDRMNPGSCPGNATCNLNIRTDGLALWREDVGDDVADAFELVFILSAGQDESGTWQEFGIMKWADSDDVPDAFGPPADVRDDDDDDPNNAGTTRYVPWTSWASAASIWPNAGGGSSTQAESSGMGVYAHELSHLLDIGDNYNNPYGDPLRRSFTGSWSMMSRGSFNGPGGPHTRWQIPAMQGAAMGSLHTVRDKYQLGLMDEHKLLRLSKDGLAASGLVIARLTARSVESNLMGLRVEMGEDLAPACDTETDVFCDGGGYDNYEMEVVDRMGADSFQPDAGVMLSKSRDADNRQPFQWMIDANPEDIALVDYVSPAGEEVMITLGDYRQLADALFHAGTRSGSAYEHVDEPNGLHFYILDVQRDKEGVLSYLVGVRALASRSASEFGVALQDGHPIGGRGNTPTTKGVFCSFDLTNSGSYVEGGEHPDDASEYLGSDIFRLEATVDGEGWRVEVPHALVAAKFGETVSANVAVGAMDDAEDEGVVTVTVTSESDGKVNATAECRVSKE</sequence>
<keyword evidence="2" id="KW-0732">Signal</keyword>